<organism evidence="1 2">
    <name type="scientific">Sphagnurus paluster</name>
    <dbReference type="NCBI Taxonomy" id="117069"/>
    <lineage>
        <taxon>Eukaryota</taxon>
        <taxon>Fungi</taxon>
        <taxon>Dikarya</taxon>
        <taxon>Basidiomycota</taxon>
        <taxon>Agaricomycotina</taxon>
        <taxon>Agaricomycetes</taxon>
        <taxon>Agaricomycetidae</taxon>
        <taxon>Agaricales</taxon>
        <taxon>Tricholomatineae</taxon>
        <taxon>Lyophyllaceae</taxon>
        <taxon>Sphagnurus</taxon>
    </lineage>
</organism>
<proteinExistence type="predicted"/>
<protein>
    <submittedName>
        <fullName evidence="1">Uncharacterized protein</fullName>
    </submittedName>
</protein>
<keyword evidence="2" id="KW-1185">Reference proteome</keyword>
<evidence type="ECO:0000313" key="1">
    <source>
        <dbReference type="EMBL" id="KAG5650020.1"/>
    </source>
</evidence>
<feature type="non-terminal residue" evidence="1">
    <location>
        <position position="1"/>
    </location>
</feature>
<comment type="caution">
    <text evidence="1">The sequence shown here is derived from an EMBL/GenBank/DDBJ whole genome shotgun (WGS) entry which is preliminary data.</text>
</comment>
<reference evidence="1" key="1">
    <citation type="submission" date="2021-02" db="EMBL/GenBank/DDBJ databases">
        <authorList>
            <person name="Nieuwenhuis M."/>
            <person name="Van De Peppel L.J.J."/>
        </authorList>
    </citation>
    <scope>NUCLEOTIDE SEQUENCE</scope>
    <source>
        <strain evidence="1">D49</strain>
    </source>
</reference>
<dbReference type="Proteomes" id="UP000717328">
    <property type="component" value="Unassembled WGS sequence"/>
</dbReference>
<accession>A0A9P7GMG5</accession>
<reference evidence="1" key="2">
    <citation type="submission" date="2021-10" db="EMBL/GenBank/DDBJ databases">
        <title>Phylogenomics reveals ancestral predisposition of the termite-cultivated fungus Termitomyces towards a domesticated lifestyle.</title>
        <authorList>
            <person name="Auxier B."/>
            <person name="Grum-Grzhimaylo A."/>
            <person name="Cardenas M.E."/>
            <person name="Lodge J.D."/>
            <person name="Laessoe T."/>
            <person name="Pedersen O."/>
            <person name="Smith M.E."/>
            <person name="Kuyper T.W."/>
            <person name="Franco-Molano E.A."/>
            <person name="Baroni T.J."/>
            <person name="Aanen D.K."/>
        </authorList>
    </citation>
    <scope>NUCLEOTIDE SEQUENCE</scope>
    <source>
        <strain evidence="1">D49</strain>
    </source>
</reference>
<name>A0A9P7GMG5_9AGAR</name>
<sequence>MASCPEPSTNLEFVMLQQQVPQSSSVARWKNMSEAYCCMNGPSFDCVRRRLGIQRVLEIRRFRAKQKPHHREYLVALLDAREQPDWQQSTRKYILIERDVDWEGLHERDPEGQVTTLKWRLPVRSKTRYHDPKEMTSEKTNTNDIVRELRGWPTNDVEQLSQVKYPATGPGPILLDLVLAQ</sequence>
<dbReference type="AlphaFoldDB" id="A0A9P7GMG5"/>
<gene>
    <name evidence="1" type="ORF">H0H81_001047</name>
</gene>
<evidence type="ECO:0000313" key="2">
    <source>
        <dbReference type="Proteomes" id="UP000717328"/>
    </source>
</evidence>
<dbReference type="EMBL" id="JABCKI010000588">
    <property type="protein sequence ID" value="KAG5650020.1"/>
    <property type="molecule type" value="Genomic_DNA"/>
</dbReference>